<dbReference type="PANTHER" id="PTHR31719">
    <property type="entry name" value="NAC TRANSCRIPTION FACTOR 56"/>
    <property type="match status" value="1"/>
</dbReference>
<dbReference type="InterPro" id="IPR003441">
    <property type="entry name" value="NAC-dom"/>
</dbReference>
<reference evidence="6" key="2">
    <citation type="submission" date="2023-05" db="EMBL/GenBank/DDBJ databases">
        <authorList>
            <person name="Schelkunov M.I."/>
        </authorList>
    </citation>
    <scope>NUCLEOTIDE SEQUENCE</scope>
    <source>
        <strain evidence="6">Hsosn_3</strain>
        <tissue evidence="6">Leaf</tissue>
    </source>
</reference>
<organism evidence="6 7">
    <name type="scientific">Heracleum sosnowskyi</name>
    <dbReference type="NCBI Taxonomy" id="360622"/>
    <lineage>
        <taxon>Eukaryota</taxon>
        <taxon>Viridiplantae</taxon>
        <taxon>Streptophyta</taxon>
        <taxon>Embryophyta</taxon>
        <taxon>Tracheophyta</taxon>
        <taxon>Spermatophyta</taxon>
        <taxon>Magnoliopsida</taxon>
        <taxon>eudicotyledons</taxon>
        <taxon>Gunneridae</taxon>
        <taxon>Pentapetalae</taxon>
        <taxon>asterids</taxon>
        <taxon>campanulids</taxon>
        <taxon>Apiales</taxon>
        <taxon>Apiaceae</taxon>
        <taxon>Apioideae</taxon>
        <taxon>apioid superclade</taxon>
        <taxon>Tordylieae</taxon>
        <taxon>Tordyliinae</taxon>
        <taxon>Heracleum</taxon>
    </lineage>
</organism>
<evidence type="ECO:0000313" key="6">
    <source>
        <dbReference type="EMBL" id="KAK1359352.1"/>
    </source>
</evidence>
<gene>
    <name evidence="6" type="ORF">POM88_043826</name>
</gene>
<evidence type="ECO:0000256" key="2">
    <source>
        <dbReference type="ARBA" id="ARBA00023125"/>
    </source>
</evidence>
<dbReference type="PANTHER" id="PTHR31719:SF130">
    <property type="entry name" value="NAC DOMAIN-CONTAINING PROTEIN 18"/>
    <property type="match status" value="1"/>
</dbReference>
<keyword evidence="3" id="KW-0804">Transcription</keyword>
<proteinExistence type="predicted"/>
<dbReference type="GO" id="GO:0003677">
    <property type="term" value="F:DNA binding"/>
    <property type="evidence" value="ECO:0007669"/>
    <property type="project" value="UniProtKB-KW"/>
</dbReference>
<keyword evidence="4" id="KW-0539">Nucleus</keyword>
<dbReference type="AlphaFoldDB" id="A0AAD8H493"/>
<evidence type="ECO:0000256" key="3">
    <source>
        <dbReference type="ARBA" id="ARBA00023163"/>
    </source>
</evidence>
<evidence type="ECO:0000256" key="1">
    <source>
        <dbReference type="ARBA" id="ARBA00023015"/>
    </source>
</evidence>
<evidence type="ECO:0000256" key="4">
    <source>
        <dbReference type="ARBA" id="ARBA00023242"/>
    </source>
</evidence>
<keyword evidence="7" id="KW-1185">Reference proteome</keyword>
<reference evidence="6" key="1">
    <citation type="submission" date="2023-02" db="EMBL/GenBank/DDBJ databases">
        <title>Genome of toxic invasive species Heracleum sosnowskyi carries increased number of genes despite the absence of recent whole-genome duplications.</title>
        <authorList>
            <person name="Schelkunov M."/>
            <person name="Shtratnikova V."/>
            <person name="Makarenko M."/>
            <person name="Klepikova A."/>
            <person name="Omelchenko D."/>
            <person name="Novikova G."/>
            <person name="Obukhova E."/>
            <person name="Bogdanov V."/>
            <person name="Penin A."/>
            <person name="Logacheva M."/>
        </authorList>
    </citation>
    <scope>NUCLEOTIDE SEQUENCE</scope>
    <source>
        <strain evidence="6">Hsosn_3</strain>
        <tissue evidence="6">Leaf</tissue>
    </source>
</reference>
<dbReference type="InterPro" id="IPR036093">
    <property type="entry name" value="NAC_dom_sf"/>
</dbReference>
<dbReference type="PROSITE" id="PS51005">
    <property type="entry name" value="NAC"/>
    <property type="match status" value="1"/>
</dbReference>
<dbReference type="EMBL" id="JAUIZM010000010">
    <property type="protein sequence ID" value="KAK1359352.1"/>
    <property type="molecule type" value="Genomic_DNA"/>
</dbReference>
<keyword evidence="2" id="KW-0238">DNA-binding</keyword>
<dbReference type="Gene3D" id="2.170.150.80">
    <property type="entry name" value="NAC domain"/>
    <property type="match status" value="1"/>
</dbReference>
<dbReference type="GO" id="GO:0006355">
    <property type="term" value="P:regulation of DNA-templated transcription"/>
    <property type="evidence" value="ECO:0007669"/>
    <property type="project" value="InterPro"/>
</dbReference>
<dbReference type="SUPFAM" id="SSF101941">
    <property type="entry name" value="NAC domain"/>
    <property type="match status" value="1"/>
</dbReference>
<dbReference type="Proteomes" id="UP001237642">
    <property type="component" value="Unassembled WGS sequence"/>
</dbReference>
<evidence type="ECO:0000259" key="5">
    <source>
        <dbReference type="PROSITE" id="PS51005"/>
    </source>
</evidence>
<feature type="domain" description="NAC" evidence="5">
    <location>
        <begin position="16"/>
        <end position="168"/>
    </location>
</feature>
<comment type="caution">
    <text evidence="6">The sequence shown here is derived from an EMBL/GenBank/DDBJ whole genome shotgun (WGS) entry which is preliminary data.</text>
</comment>
<protein>
    <submittedName>
        <fullName evidence="6">NAC domain-containing protein</fullName>
    </submittedName>
</protein>
<name>A0AAD8H493_9APIA</name>
<dbReference type="Pfam" id="PF02365">
    <property type="entry name" value="NAM"/>
    <property type="match status" value="1"/>
</dbReference>
<evidence type="ECO:0000313" key="7">
    <source>
        <dbReference type="Proteomes" id="UP001237642"/>
    </source>
</evidence>
<keyword evidence="1" id="KW-0805">Transcription regulation</keyword>
<sequence length="212" mass="24324">MEKNSILSSNGGELQLPVGFRFRPTDEELILYYLKPKVHSLPLPAAFIPQIHEIFQSHPSNLPGDVKQRRYFFCRRKWDYSKTCRSRINYISDESGYWKEVGKEKAISVNVAPRTSFIVGIKKTFVLYEGKHTKTSWFLHEYRILPSQIPTASTTNCENWVAYRVNQRKRNGRAQKNVGEDGGVMEMSVENTIEFGCPPLASPLCSSNEEEA</sequence>
<accession>A0AAD8H493</accession>